<dbReference type="NCBIfam" id="TIGR00369">
    <property type="entry name" value="unchar_dom_1"/>
    <property type="match status" value="1"/>
</dbReference>
<sequence length="137" mass="14363">MTELTPELAAELKRNVPPQRELEGIEITASEPGGVRYEIDVPSSVLNYHGTIHGGFVSTLLEVAAGMATYAYGVSNVALACSTNFIRAVGAERVAVTAEASHKGRSTAVVHCSINQASTGKLVAEATYTMFLLGPLA</sequence>
<evidence type="ECO:0000256" key="1">
    <source>
        <dbReference type="ARBA" id="ARBA00008324"/>
    </source>
</evidence>
<comment type="caution">
    <text evidence="4">The sequence shown here is derived from an EMBL/GenBank/DDBJ whole genome shotgun (WGS) entry which is preliminary data.</text>
</comment>
<dbReference type="SUPFAM" id="SSF54637">
    <property type="entry name" value="Thioesterase/thiol ester dehydrase-isomerase"/>
    <property type="match status" value="1"/>
</dbReference>
<evidence type="ECO:0000256" key="2">
    <source>
        <dbReference type="ARBA" id="ARBA00022801"/>
    </source>
</evidence>
<protein>
    <submittedName>
        <fullName evidence="4">PaaI family thioesterase</fullName>
    </submittedName>
</protein>
<dbReference type="EMBL" id="JACMSE010000004">
    <property type="protein sequence ID" value="MBC2889191.1"/>
    <property type="molecule type" value="Genomic_DNA"/>
</dbReference>
<name>A0A842JFC9_9ACTN</name>
<dbReference type="RefSeq" id="WP_185905063.1">
    <property type="nucleotide sequence ID" value="NZ_JACMSE010000004.1"/>
</dbReference>
<gene>
    <name evidence="4" type="ORF">H7313_07505</name>
</gene>
<dbReference type="Proteomes" id="UP000587396">
    <property type="component" value="Unassembled WGS sequence"/>
</dbReference>
<accession>A0A842JFC9</accession>
<dbReference type="Gene3D" id="3.10.129.10">
    <property type="entry name" value="Hotdog Thioesterase"/>
    <property type="match status" value="1"/>
</dbReference>
<dbReference type="CDD" id="cd03443">
    <property type="entry name" value="PaaI_thioesterase"/>
    <property type="match status" value="1"/>
</dbReference>
<dbReference type="InterPro" id="IPR039298">
    <property type="entry name" value="ACOT13"/>
</dbReference>
<dbReference type="InterPro" id="IPR029069">
    <property type="entry name" value="HotDog_dom_sf"/>
</dbReference>
<dbReference type="AlphaFoldDB" id="A0A842JFC9"/>
<dbReference type="InterPro" id="IPR003736">
    <property type="entry name" value="PAAI_dom"/>
</dbReference>
<keyword evidence="5" id="KW-1185">Reference proteome</keyword>
<comment type="similarity">
    <text evidence="1">Belongs to the thioesterase PaaI family.</text>
</comment>
<proteinExistence type="inferred from homology"/>
<feature type="domain" description="Thioesterase" evidence="3">
    <location>
        <begin position="49"/>
        <end position="119"/>
    </location>
</feature>
<organism evidence="4 5">
    <name type="scientific">Gordonibacter massiliensis</name>
    <name type="common">ex Traore et al. 2017</name>
    <dbReference type="NCBI Taxonomy" id="1841863"/>
    <lineage>
        <taxon>Bacteria</taxon>
        <taxon>Bacillati</taxon>
        <taxon>Actinomycetota</taxon>
        <taxon>Coriobacteriia</taxon>
        <taxon>Eggerthellales</taxon>
        <taxon>Eggerthellaceae</taxon>
        <taxon>Gordonibacter</taxon>
    </lineage>
</organism>
<dbReference type="InterPro" id="IPR006683">
    <property type="entry name" value="Thioestr_dom"/>
</dbReference>
<reference evidence="4 5" key="1">
    <citation type="submission" date="2020-08" db="EMBL/GenBank/DDBJ databases">
        <authorList>
            <person name="Liu C."/>
            <person name="Sun Q."/>
        </authorList>
    </citation>
    <scope>NUCLEOTIDE SEQUENCE [LARGE SCALE GENOMIC DNA]</scope>
    <source>
        <strain evidence="4 5">N22</strain>
    </source>
</reference>
<evidence type="ECO:0000313" key="4">
    <source>
        <dbReference type="EMBL" id="MBC2889191.1"/>
    </source>
</evidence>
<keyword evidence="2" id="KW-0378">Hydrolase</keyword>
<dbReference type="Pfam" id="PF03061">
    <property type="entry name" value="4HBT"/>
    <property type="match status" value="1"/>
</dbReference>
<dbReference type="GO" id="GO:0047617">
    <property type="term" value="F:fatty acyl-CoA hydrolase activity"/>
    <property type="evidence" value="ECO:0007669"/>
    <property type="project" value="InterPro"/>
</dbReference>
<dbReference type="PANTHER" id="PTHR21660:SF1">
    <property type="entry name" value="ACYL-COENZYME A THIOESTERASE 13"/>
    <property type="match status" value="1"/>
</dbReference>
<dbReference type="PANTHER" id="PTHR21660">
    <property type="entry name" value="THIOESTERASE SUPERFAMILY MEMBER-RELATED"/>
    <property type="match status" value="1"/>
</dbReference>
<evidence type="ECO:0000259" key="3">
    <source>
        <dbReference type="Pfam" id="PF03061"/>
    </source>
</evidence>
<evidence type="ECO:0000313" key="5">
    <source>
        <dbReference type="Proteomes" id="UP000587396"/>
    </source>
</evidence>